<dbReference type="Proteomes" id="UP000297149">
    <property type="component" value="Chromosome"/>
</dbReference>
<dbReference type="AlphaFoldDB" id="A0A4V1D3J2"/>
<keyword evidence="2" id="KW-1185">Reference proteome</keyword>
<dbReference type="KEGG" id="ddb:E7747_13460"/>
<organism evidence="1 2">
    <name type="scientific">Duncaniella dubosii</name>
    <dbReference type="NCBI Taxonomy" id="2518971"/>
    <lineage>
        <taxon>Bacteria</taxon>
        <taxon>Pseudomonadati</taxon>
        <taxon>Bacteroidota</taxon>
        <taxon>Bacteroidia</taxon>
        <taxon>Bacteroidales</taxon>
        <taxon>Muribaculaceae</taxon>
        <taxon>Duncaniella</taxon>
    </lineage>
</organism>
<evidence type="ECO:0000313" key="2">
    <source>
        <dbReference type="Proteomes" id="UP000297149"/>
    </source>
</evidence>
<sequence>MSGPFGLKRLGPFVLSVFDGTGVGTDCSGADGCFLTRHRALAERSMARSISGRRIVNISRISRGNDLVGIMLSEMYFSMADRVADLIASPLVNSPHVSASRAMI</sequence>
<evidence type="ECO:0000313" key="1">
    <source>
        <dbReference type="EMBL" id="QCD43198.1"/>
    </source>
</evidence>
<name>A0A4V1D3J2_9BACT</name>
<reference evidence="2" key="1">
    <citation type="submission" date="2019-02" db="EMBL/GenBank/DDBJ databases">
        <title>Isolation and identification of novel species under the genus Muribaculum.</title>
        <authorList>
            <person name="Miyake S."/>
            <person name="Ding Y."/>
            <person name="Low A."/>
            <person name="Soh M."/>
            <person name="Seedorf H."/>
        </authorList>
    </citation>
    <scope>NUCLEOTIDE SEQUENCE [LARGE SCALE GENOMIC DNA]</scope>
    <source>
        <strain evidence="2">H5</strain>
    </source>
</reference>
<protein>
    <submittedName>
        <fullName evidence="1">Uncharacterized protein</fullName>
    </submittedName>
</protein>
<dbReference type="RefSeq" id="WP_136416519.1">
    <property type="nucleotide sequence ID" value="NZ_CP039396.1"/>
</dbReference>
<accession>A0A4V1D3J2</accession>
<proteinExistence type="predicted"/>
<dbReference type="EMBL" id="CP039396">
    <property type="protein sequence ID" value="QCD43198.1"/>
    <property type="molecule type" value="Genomic_DNA"/>
</dbReference>
<gene>
    <name evidence="1" type="ORF">E7747_13460</name>
</gene>